<keyword evidence="6" id="KW-0520">NAD</keyword>
<organism evidence="11 12">
    <name type="scientific">Hymenobacter roseosalivarius DSM 11622</name>
    <dbReference type="NCBI Taxonomy" id="645990"/>
    <lineage>
        <taxon>Bacteria</taxon>
        <taxon>Pseudomonadati</taxon>
        <taxon>Bacteroidota</taxon>
        <taxon>Cytophagia</taxon>
        <taxon>Cytophagales</taxon>
        <taxon>Hymenobacteraceae</taxon>
        <taxon>Hymenobacter</taxon>
    </lineage>
</organism>
<name>A0A1W1VZG3_9BACT</name>
<feature type="binding site" evidence="5">
    <location>
        <position position="234"/>
    </location>
    <ligand>
        <name>D-glyceraldehyde 3-phosphate</name>
        <dbReference type="ChEBI" id="CHEBI:59776"/>
    </ligand>
</feature>
<evidence type="ECO:0000259" key="10">
    <source>
        <dbReference type="SMART" id="SM00846"/>
    </source>
</evidence>
<keyword evidence="3 9" id="KW-0560">Oxidoreductase</keyword>
<feature type="domain" description="Glyceraldehyde 3-phosphate dehydrogenase NAD(P) binding" evidence="10">
    <location>
        <begin position="4"/>
        <end position="153"/>
    </location>
</feature>
<dbReference type="InterPro" id="IPR020829">
    <property type="entry name" value="GlycerAld_3-P_DH_cat"/>
</dbReference>
<dbReference type="EMBL" id="FWWW01000087">
    <property type="protein sequence ID" value="SMB98745.1"/>
    <property type="molecule type" value="Genomic_DNA"/>
</dbReference>
<accession>A0A1W1VZG3</accession>
<gene>
    <name evidence="11" type="ORF">SAMN00120144_1762</name>
</gene>
<dbReference type="OrthoDB" id="9803304at2"/>
<feature type="binding site" evidence="6">
    <location>
        <position position="35"/>
    </location>
    <ligand>
        <name>NAD(+)</name>
        <dbReference type="ChEBI" id="CHEBI:57540"/>
    </ligand>
</feature>
<feature type="active site" description="Nucleophile" evidence="4">
    <location>
        <position position="153"/>
    </location>
</feature>
<feature type="binding site" evidence="6">
    <location>
        <position position="121"/>
    </location>
    <ligand>
        <name>NAD(+)</name>
        <dbReference type="ChEBI" id="CHEBI:57540"/>
    </ligand>
</feature>
<evidence type="ECO:0000256" key="8">
    <source>
        <dbReference type="RuleBase" id="RU000397"/>
    </source>
</evidence>
<evidence type="ECO:0000256" key="6">
    <source>
        <dbReference type="PIRSR" id="PIRSR000149-3"/>
    </source>
</evidence>
<evidence type="ECO:0000256" key="9">
    <source>
        <dbReference type="RuleBase" id="RU361160"/>
    </source>
</evidence>
<dbReference type="PANTHER" id="PTHR43148">
    <property type="entry name" value="GLYCERALDEHYDE-3-PHOSPHATE DEHYDROGENASE 2"/>
    <property type="match status" value="1"/>
</dbReference>
<dbReference type="CDD" id="cd18126">
    <property type="entry name" value="GAPDH_I_C"/>
    <property type="match status" value="1"/>
</dbReference>
<dbReference type="Gene3D" id="3.40.50.720">
    <property type="entry name" value="NAD(P)-binding Rossmann-like Domain"/>
    <property type="match status" value="1"/>
</dbReference>
<dbReference type="InterPro" id="IPR020831">
    <property type="entry name" value="GlycerAld/Erythrose_P_DH"/>
</dbReference>
<dbReference type="GO" id="GO:0016620">
    <property type="term" value="F:oxidoreductase activity, acting on the aldehyde or oxo group of donors, NAD or NADP as acceptor"/>
    <property type="evidence" value="ECO:0007669"/>
    <property type="project" value="InterPro"/>
</dbReference>
<feature type="binding site" evidence="5">
    <location>
        <position position="183"/>
    </location>
    <ligand>
        <name>D-glyceraldehyde 3-phosphate</name>
        <dbReference type="ChEBI" id="CHEBI:59776"/>
    </ligand>
</feature>
<dbReference type="GO" id="GO:0051287">
    <property type="term" value="F:NAD binding"/>
    <property type="evidence" value="ECO:0007669"/>
    <property type="project" value="InterPro"/>
</dbReference>
<dbReference type="FunFam" id="3.30.360.10:FF:000002">
    <property type="entry name" value="Glyceraldehyde-3-phosphate dehydrogenase"/>
    <property type="match status" value="1"/>
</dbReference>
<dbReference type="InterPro" id="IPR006424">
    <property type="entry name" value="Glyceraldehyde-3-P_DH_1"/>
</dbReference>
<dbReference type="PRINTS" id="PR00078">
    <property type="entry name" value="G3PDHDRGNASE"/>
</dbReference>
<dbReference type="Proteomes" id="UP000192266">
    <property type="component" value="Unassembled WGS sequence"/>
</dbReference>
<dbReference type="NCBIfam" id="TIGR01534">
    <property type="entry name" value="GAPDH-I"/>
    <property type="match status" value="1"/>
</dbReference>
<dbReference type="InterPro" id="IPR020830">
    <property type="entry name" value="GlycerAld_3-P_DH_AS"/>
</dbReference>
<evidence type="ECO:0000256" key="2">
    <source>
        <dbReference type="ARBA" id="ARBA00011881"/>
    </source>
</evidence>
<comment type="subunit">
    <text evidence="2">Homotetramer.</text>
</comment>
<dbReference type="STRING" id="645990.SAMN00120144_1762"/>
<feature type="binding site" evidence="6">
    <location>
        <position position="79"/>
    </location>
    <ligand>
        <name>NAD(+)</name>
        <dbReference type="ChEBI" id="CHEBI:57540"/>
    </ligand>
</feature>
<proteinExistence type="inferred from homology"/>
<protein>
    <recommendedName>
        <fullName evidence="9">Glyceraldehyde-3-phosphate dehydrogenase</fullName>
        <ecNumber evidence="9">1.2.1.-</ecNumber>
    </recommendedName>
</protein>
<evidence type="ECO:0000256" key="1">
    <source>
        <dbReference type="ARBA" id="ARBA00007406"/>
    </source>
</evidence>
<evidence type="ECO:0000256" key="3">
    <source>
        <dbReference type="ARBA" id="ARBA00023002"/>
    </source>
</evidence>
<feature type="binding site" evidence="5">
    <location>
        <begin position="211"/>
        <end position="212"/>
    </location>
    <ligand>
        <name>D-glyceraldehyde 3-phosphate</name>
        <dbReference type="ChEBI" id="CHEBI:59776"/>
    </ligand>
</feature>
<keyword evidence="6" id="KW-0547">Nucleotide-binding</keyword>
<comment type="similarity">
    <text evidence="1 8">Belongs to the glyceraldehyde-3-phosphate dehydrogenase family.</text>
</comment>
<dbReference type="CDD" id="cd05214">
    <property type="entry name" value="GAPDH_I_N"/>
    <property type="match status" value="1"/>
</dbReference>
<dbReference type="AlphaFoldDB" id="A0A1W1VZG3"/>
<feature type="binding site" evidence="6">
    <location>
        <position position="315"/>
    </location>
    <ligand>
        <name>NAD(+)</name>
        <dbReference type="ChEBI" id="CHEBI:57540"/>
    </ligand>
</feature>
<dbReference type="EC" id="1.2.1.-" evidence="9"/>
<reference evidence="11 12" key="1">
    <citation type="submission" date="2017-04" db="EMBL/GenBank/DDBJ databases">
        <authorList>
            <person name="Afonso C.L."/>
            <person name="Miller P.J."/>
            <person name="Scott M.A."/>
            <person name="Spackman E."/>
            <person name="Goraichik I."/>
            <person name="Dimitrov K.M."/>
            <person name="Suarez D.L."/>
            <person name="Swayne D.E."/>
        </authorList>
    </citation>
    <scope>NUCLEOTIDE SEQUENCE [LARGE SCALE GENOMIC DNA]</scope>
    <source>
        <strain evidence="11 12">DSM 11622</strain>
    </source>
</reference>
<feature type="site" description="Activates thiol group during catalysis" evidence="7">
    <location>
        <position position="180"/>
    </location>
</feature>
<dbReference type="SUPFAM" id="SSF51735">
    <property type="entry name" value="NAD(P)-binding Rossmann-fold domains"/>
    <property type="match status" value="1"/>
</dbReference>
<feature type="binding site" evidence="5">
    <location>
        <begin position="152"/>
        <end position="154"/>
    </location>
    <ligand>
        <name>D-glyceraldehyde 3-phosphate</name>
        <dbReference type="ChEBI" id="CHEBI:59776"/>
    </ligand>
</feature>
<dbReference type="SUPFAM" id="SSF55347">
    <property type="entry name" value="Glyceraldehyde-3-phosphate dehydrogenase-like, C-terminal domain"/>
    <property type="match status" value="1"/>
</dbReference>
<evidence type="ECO:0000313" key="11">
    <source>
        <dbReference type="EMBL" id="SMB98745.1"/>
    </source>
</evidence>
<dbReference type="SMART" id="SM00846">
    <property type="entry name" value="Gp_dh_N"/>
    <property type="match status" value="1"/>
</dbReference>
<dbReference type="RefSeq" id="WP_084446972.1">
    <property type="nucleotide sequence ID" value="NZ_FWWW01000087.1"/>
</dbReference>
<dbReference type="Pfam" id="PF02800">
    <property type="entry name" value="Gp_dh_C"/>
    <property type="match status" value="1"/>
</dbReference>
<evidence type="ECO:0000256" key="7">
    <source>
        <dbReference type="PIRSR" id="PIRSR000149-4"/>
    </source>
</evidence>
<evidence type="ECO:0000256" key="5">
    <source>
        <dbReference type="PIRSR" id="PIRSR000149-2"/>
    </source>
</evidence>
<sequence>MAKIKVAINGFGRIGRLTFKSLLGRDNVEVVAINDLTDNKTLAHLLKYDSVHGRFDGTVEYDENSLTVNGQRIQALAERDPKLLPWGDLGIDVVLESTGRFVDEAGAGQHLTAGCKKVVISAPASGDGIPTVVLGVNEDILTGDETILSNASCTTNCLAPMAKVLDEAFGIEKGYITTVHAYTSDQNLQDAPHKDLRRARAAALSIIPTSTGAAKAVGLVLPQLKGKLDGIAMRVPVPDGSTTDLTVILKQEVTKEQINEAVKKAAEGPMKGIIEYSTDPLVSIDIIGNPHSCIFDSQLTAANGTLVKVVGWYDNEFGYSTRTADLIQQLGEKMAK</sequence>
<dbReference type="PROSITE" id="PS00071">
    <property type="entry name" value="GAPDH"/>
    <property type="match status" value="1"/>
</dbReference>
<feature type="binding site" evidence="6">
    <location>
        <begin position="13"/>
        <end position="14"/>
    </location>
    <ligand>
        <name>NAD(+)</name>
        <dbReference type="ChEBI" id="CHEBI:57540"/>
    </ligand>
</feature>
<dbReference type="GO" id="GO:0050661">
    <property type="term" value="F:NADP binding"/>
    <property type="evidence" value="ECO:0007669"/>
    <property type="project" value="InterPro"/>
</dbReference>
<dbReference type="GO" id="GO:0006006">
    <property type="term" value="P:glucose metabolic process"/>
    <property type="evidence" value="ECO:0007669"/>
    <property type="project" value="InterPro"/>
</dbReference>
<dbReference type="Pfam" id="PF00044">
    <property type="entry name" value="Gp_dh_N"/>
    <property type="match status" value="1"/>
</dbReference>
<dbReference type="Gene3D" id="3.30.360.10">
    <property type="entry name" value="Dihydrodipicolinate Reductase, domain 2"/>
    <property type="match status" value="1"/>
</dbReference>
<dbReference type="PIRSF" id="PIRSF000149">
    <property type="entry name" value="GAP_DH"/>
    <property type="match status" value="1"/>
</dbReference>
<dbReference type="InterPro" id="IPR036291">
    <property type="entry name" value="NAD(P)-bd_dom_sf"/>
</dbReference>
<evidence type="ECO:0000313" key="12">
    <source>
        <dbReference type="Proteomes" id="UP000192266"/>
    </source>
</evidence>
<keyword evidence="12" id="KW-1185">Reference proteome</keyword>
<evidence type="ECO:0000256" key="4">
    <source>
        <dbReference type="PIRSR" id="PIRSR000149-1"/>
    </source>
</evidence>
<dbReference type="InterPro" id="IPR020828">
    <property type="entry name" value="GlycerAld_3-P_DH_NAD(P)-bd"/>
</dbReference>
<dbReference type="FunFam" id="3.40.50.720:FF:000001">
    <property type="entry name" value="Glyceraldehyde-3-phosphate dehydrogenase"/>
    <property type="match status" value="1"/>
</dbReference>